<name>A0AA88DXI0_FICCA</name>
<evidence type="ECO:0000256" key="1">
    <source>
        <dbReference type="SAM" id="MobiDB-lite"/>
    </source>
</evidence>
<comment type="caution">
    <text evidence="2">The sequence shown here is derived from an EMBL/GenBank/DDBJ whole genome shotgun (WGS) entry which is preliminary data.</text>
</comment>
<feature type="region of interest" description="Disordered" evidence="1">
    <location>
        <begin position="1"/>
        <end position="22"/>
    </location>
</feature>
<evidence type="ECO:0000313" key="3">
    <source>
        <dbReference type="Proteomes" id="UP001187192"/>
    </source>
</evidence>
<sequence>MKVAMSTVGARQSSPSCWQTPRSHAAFTPEWNGAHRSPPFSVAEALCHCPISISPDQPLAPLHTLEKPDHRTPSPSKPRHQASFPAKLRRCLHRDSLLLQY</sequence>
<organism evidence="2 3">
    <name type="scientific">Ficus carica</name>
    <name type="common">Common fig</name>
    <dbReference type="NCBI Taxonomy" id="3494"/>
    <lineage>
        <taxon>Eukaryota</taxon>
        <taxon>Viridiplantae</taxon>
        <taxon>Streptophyta</taxon>
        <taxon>Embryophyta</taxon>
        <taxon>Tracheophyta</taxon>
        <taxon>Spermatophyta</taxon>
        <taxon>Magnoliopsida</taxon>
        <taxon>eudicotyledons</taxon>
        <taxon>Gunneridae</taxon>
        <taxon>Pentapetalae</taxon>
        <taxon>rosids</taxon>
        <taxon>fabids</taxon>
        <taxon>Rosales</taxon>
        <taxon>Moraceae</taxon>
        <taxon>Ficeae</taxon>
        <taxon>Ficus</taxon>
    </lineage>
</organism>
<accession>A0AA88DXI0</accession>
<feature type="compositionally biased region" description="Polar residues" evidence="1">
    <location>
        <begin position="9"/>
        <end position="22"/>
    </location>
</feature>
<feature type="region of interest" description="Disordered" evidence="1">
    <location>
        <begin position="58"/>
        <end position="85"/>
    </location>
</feature>
<keyword evidence="3" id="KW-1185">Reference proteome</keyword>
<proteinExistence type="predicted"/>
<dbReference type="Proteomes" id="UP001187192">
    <property type="component" value="Unassembled WGS sequence"/>
</dbReference>
<gene>
    <name evidence="2" type="ORF">TIFTF001_033071</name>
</gene>
<reference evidence="2" key="1">
    <citation type="submission" date="2023-07" db="EMBL/GenBank/DDBJ databases">
        <title>draft genome sequence of fig (Ficus carica).</title>
        <authorList>
            <person name="Takahashi T."/>
            <person name="Nishimura K."/>
        </authorList>
    </citation>
    <scope>NUCLEOTIDE SEQUENCE</scope>
</reference>
<dbReference type="AlphaFoldDB" id="A0AA88DXI0"/>
<evidence type="ECO:0000313" key="2">
    <source>
        <dbReference type="EMBL" id="GMN63977.1"/>
    </source>
</evidence>
<dbReference type="EMBL" id="BTGU01000164">
    <property type="protein sequence ID" value="GMN63977.1"/>
    <property type="molecule type" value="Genomic_DNA"/>
</dbReference>
<protein>
    <submittedName>
        <fullName evidence="2">Uncharacterized protein</fullName>
    </submittedName>
</protein>